<evidence type="ECO:0000313" key="10">
    <source>
        <dbReference type="Proteomes" id="UP000019151"/>
    </source>
</evidence>
<dbReference type="Gene3D" id="3.40.50.2300">
    <property type="match status" value="1"/>
</dbReference>
<keyword evidence="1 6" id="KW-0597">Phosphoprotein</keyword>
<keyword evidence="3" id="KW-0805">Transcription regulation</keyword>
<keyword evidence="4" id="KW-0238">DNA-binding</keyword>
<dbReference type="CDD" id="cd06170">
    <property type="entry name" value="LuxR_C_like"/>
    <property type="match status" value="1"/>
</dbReference>
<evidence type="ECO:0000256" key="2">
    <source>
        <dbReference type="ARBA" id="ARBA00023012"/>
    </source>
</evidence>
<dbReference type="Proteomes" id="UP000019151">
    <property type="component" value="Plasmid 1"/>
</dbReference>
<dbReference type="InterPro" id="IPR011006">
    <property type="entry name" value="CheY-like_superfamily"/>
</dbReference>
<dbReference type="InterPro" id="IPR016032">
    <property type="entry name" value="Sig_transdc_resp-reg_C-effctor"/>
</dbReference>
<dbReference type="Pfam" id="PF00196">
    <property type="entry name" value="GerE"/>
    <property type="match status" value="1"/>
</dbReference>
<proteinExistence type="predicted"/>
<dbReference type="PANTHER" id="PTHR48111:SF1">
    <property type="entry name" value="TWO-COMPONENT RESPONSE REGULATOR ORR33"/>
    <property type="match status" value="1"/>
</dbReference>
<dbReference type="InterPro" id="IPR039420">
    <property type="entry name" value="WalR-like"/>
</dbReference>
<geneLocation type="plasmid" evidence="9 10">
    <name>1</name>
</geneLocation>
<dbReference type="PRINTS" id="PR00038">
    <property type="entry name" value="HTHLUXR"/>
</dbReference>
<dbReference type="CDD" id="cd17574">
    <property type="entry name" value="REC_OmpR"/>
    <property type="match status" value="1"/>
</dbReference>
<evidence type="ECO:0000256" key="5">
    <source>
        <dbReference type="ARBA" id="ARBA00023163"/>
    </source>
</evidence>
<evidence type="ECO:0000256" key="3">
    <source>
        <dbReference type="ARBA" id="ARBA00023015"/>
    </source>
</evidence>
<name>W0RQF7_9BACT</name>
<gene>
    <name evidence="9" type="ORF">J421_5426</name>
</gene>
<organism evidence="9 10">
    <name type="scientific">Gemmatirosa kalamazoonensis</name>
    <dbReference type="NCBI Taxonomy" id="861299"/>
    <lineage>
        <taxon>Bacteria</taxon>
        <taxon>Pseudomonadati</taxon>
        <taxon>Gemmatimonadota</taxon>
        <taxon>Gemmatimonadia</taxon>
        <taxon>Gemmatimonadales</taxon>
        <taxon>Gemmatimonadaceae</taxon>
        <taxon>Gemmatirosa</taxon>
    </lineage>
</organism>
<protein>
    <submittedName>
        <fullName evidence="9">Response regulator receiver</fullName>
    </submittedName>
</protein>
<dbReference type="SMART" id="SM00421">
    <property type="entry name" value="HTH_LUXR"/>
    <property type="match status" value="1"/>
</dbReference>
<accession>W0RQF7</accession>
<dbReference type="InParanoid" id="W0RQF7"/>
<keyword evidence="5" id="KW-0804">Transcription</keyword>
<dbReference type="AlphaFoldDB" id="W0RQF7"/>
<keyword evidence="10" id="KW-1185">Reference proteome</keyword>
<dbReference type="KEGG" id="gba:J421_5426"/>
<dbReference type="EMBL" id="CP007129">
    <property type="protein sequence ID" value="AHG92961.1"/>
    <property type="molecule type" value="Genomic_DNA"/>
</dbReference>
<dbReference type="InterPro" id="IPR036388">
    <property type="entry name" value="WH-like_DNA-bd_sf"/>
</dbReference>
<sequence length="206" mass="21832">MKRILVVEDSTDLAGGLQRNLEHEGHRVRVAGTAADAITLALGEVPDLIVLDLGLPDRDGYHVLATLRERGCQSPVLILSARGLEADKVRGFRLGADDYVTKPFGVVELMARIGAHLRRATGSSAAAEGGTLSDDALRERYGLTDREIEVARLLALGASNAEIGEALGIAAMTARNHTERILLKLGASTRARVGAVLRGQVPWGAA</sequence>
<dbReference type="InterPro" id="IPR001789">
    <property type="entry name" value="Sig_transdc_resp-reg_receiver"/>
</dbReference>
<dbReference type="RefSeq" id="WP_025414277.1">
    <property type="nucleotide sequence ID" value="NZ_CP007129.1"/>
</dbReference>
<evidence type="ECO:0000256" key="6">
    <source>
        <dbReference type="PROSITE-ProRule" id="PRU00169"/>
    </source>
</evidence>
<dbReference type="PROSITE" id="PS50043">
    <property type="entry name" value="HTH_LUXR_2"/>
    <property type="match status" value="1"/>
</dbReference>
<dbReference type="SUPFAM" id="SSF52172">
    <property type="entry name" value="CheY-like"/>
    <property type="match status" value="1"/>
</dbReference>
<evidence type="ECO:0000256" key="1">
    <source>
        <dbReference type="ARBA" id="ARBA00022553"/>
    </source>
</evidence>
<dbReference type="PANTHER" id="PTHR48111">
    <property type="entry name" value="REGULATOR OF RPOS"/>
    <property type="match status" value="1"/>
</dbReference>
<dbReference type="Gene3D" id="6.10.250.690">
    <property type="match status" value="1"/>
</dbReference>
<dbReference type="GO" id="GO:0006355">
    <property type="term" value="P:regulation of DNA-templated transcription"/>
    <property type="evidence" value="ECO:0007669"/>
    <property type="project" value="InterPro"/>
</dbReference>
<evidence type="ECO:0000313" key="9">
    <source>
        <dbReference type="EMBL" id="AHG92961.1"/>
    </source>
</evidence>
<dbReference type="GO" id="GO:0032993">
    <property type="term" value="C:protein-DNA complex"/>
    <property type="evidence" value="ECO:0007669"/>
    <property type="project" value="TreeGrafter"/>
</dbReference>
<keyword evidence="2" id="KW-0902">Two-component regulatory system</keyword>
<dbReference type="GO" id="GO:0005829">
    <property type="term" value="C:cytosol"/>
    <property type="evidence" value="ECO:0007669"/>
    <property type="project" value="TreeGrafter"/>
</dbReference>
<feature type="domain" description="Response regulatory" evidence="8">
    <location>
        <begin position="3"/>
        <end position="117"/>
    </location>
</feature>
<evidence type="ECO:0000259" key="7">
    <source>
        <dbReference type="PROSITE" id="PS50043"/>
    </source>
</evidence>
<feature type="modified residue" description="4-aspartylphosphate" evidence="6">
    <location>
        <position position="52"/>
    </location>
</feature>
<evidence type="ECO:0000259" key="8">
    <source>
        <dbReference type="PROSITE" id="PS50110"/>
    </source>
</evidence>
<dbReference type="Pfam" id="PF00072">
    <property type="entry name" value="Response_reg"/>
    <property type="match status" value="1"/>
</dbReference>
<dbReference type="SMART" id="SM00448">
    <property type="entry name" value="REC"/>
    <property type="match status" value="1"/>
</dbReference>
<dbReference type="Gene3D" id="1.10.10.10">
    <property type="entry name" value="Winged helix-like DNA-binding domain superfamily/Winged helix DNA-binding domain"/>
    <property type="match status" value="1"/>
</dbReference>
<evidence type="ECO:0000256" key="4">
    <source>
        <dbReference type="ARBA" id="ARBA00023125"/>
    </source>
</evidence>
<reference evidence="9 10" key="1">
    <citation type="journal article" date="2014" name="Genome Announc.">
        <title>Genome Sequence and Methylome of Soil Bacterium Gemmatirosa kalamazoonensis KBS708T, a Member of the Rarely Cultivated Gemmatimonadetes Phylum.</title>
        <authorList>
            <person name="Debruyn J.M."/>
            <person name="Radosevich M."/>
            <person name="Wommack K.E."/>
            <person name="Polson S.W."/>
            <person name="Hauser L.J."/>
            <person name="Fawaz M.N."/>
            <person name="Korlach J."/>
            <person name="Tsai Y.C."/>
        </authorList>
    </citation>
    <scope>NUCLEOTIDE SEQUENCE [LARGE SCALE GENOMIC DNA]</scope>
    <source>
        <strain evidence="9 10">KBS708</strain>
        <plasmid evidence="10">Plasmid 1</plasmid>
    </source>
</reference>
<dbReference type="GO" id="GO:0000976">
    <property type="term" value="F:transcription cis-regulatory region binding"/>
    <property type="evidence" value="ECO:0007669"/>
    <property type="project" value="TreeGrafter"/>
</dbReference>
<dbReference type="InterPro" id="IPR000792">
    <property type="entry name" value="Tscrpt_reg_LuxR_C"/>
</dbReference>
<dbReference type="PROSITE" id="PS50110">
    <property type="entry name" value="RESPONSE_REGULATORY"/>
    <property type="match status" value="1"/>
</dbReference>
<dbReference type="HOGENOM" id="CLU_000445_90_4_0"/>
<dbReference type="SUPFAM" id="SSF46894">
    <property type="entry name" value="C-terminal effector domain of the bipartite response regulators"/>
    <property type="match status" value="1"/>
</dbReference>
<keyword evidence="9" id="KW-0614">Plasmid</keyword>
<dbReference type="OrthoDB" id="9814495at2"/>
<feature type="domain" description="HTH luxR-type" evidence="7">
    <location>
        <begin position="136"/>
        <end position="201"/>
    </location>
</feature>
<dbReference type="GO" id="GO:0000156">
    <property type="term" value="F:phosphorelay response regulator activity"/>
    <property type="evidence" value="ECO:0007669"/>
    <property type="project" value="TreeGrafter"/>
</dbReference>